<gene>
    <name evidence="1" type="ORF">CW360_07215</name>
</gene>
<dbReference type="AlphaFoldDB" id="A0A2I0CRB8"/>
<proteinExistence type="predicted"/>
<organism evidence="1 2">
    <name type="scientific">Pseudomonas fluvialis</name>
    <dbReference type="NCBI Taxonomy" id="1793966"/>
    <lineage>
        <taxon>Bacteria</taxon>
        <taxon>Pseudomonadati</taxon>
        <taxon>Pseudomonadota</taxon>
        <taxon>Gammaproteobacteria</taxon>
        <taxon>Pseudomonadales</taxon>
        <taxon>Pseudomonadaceae</taxon>
        <taxon>Pseudomonas</taxon>
    </lineage>
</organism>
<evidence type="ECO:0000313" key="2">
    <source>
        <dbReference type="Proteomes" id="UP000242861"/>
    </source>
</evidence>
<dbReference type="EMBL" id="PIYS01000010">
    <property type="protein sequence ID" value="PKF71678.1"/>
    <property type="molecule type" value="Genomic_DNA"/>
</dbReference>
<dbReference type="Proteomes" id="UP000242861">
    <property type="component" value="Unassembled WGS sequence"/>
</dbReference>
<comment type="caution">
    <text evidence="1">The sequence shown here is derived from an EMBL/GenBank/DDBJ whole genome shotgun (WGS) entry which is preliminary data.</text>
</comment>
<protein>
    <submittedName>
        <fullName evidence="1">Uncharacterized protein</fullName>
    </submittedName>
</protein>
<dbReference type="RefSeq" id="WP_101193233.1">
    <property type="nucleotide sequence ID" value="NZ_PIYS01000010.1"/>
</dbReference>
<reference evidence="2" key="1">
    <citation type="submission" date="2017-12" db="EMBL/GenBank/DDBJ databases">
        <authorList>
            <person name="Yu X.-Y."/>
        </authorList>
    </citation>
    <scope>NUCLEOTIDE SEQUENCE [LARGE SCALE GENOMIC DNA]</scope>
    <source>
        <strain evidence="2">ZYSR67-Z</strain>
    </source>
</reference>
<name>A0A2I0CRB8_9PSED</name>
<dbReference type="Pfam" id="PF24876">
    <property type="entry name" value="PA4575"/>
    <property type="match status" value="1"/>
</dbReference>
<sequence length="111" mass="12497">MPTTFCLIRDCLGLRLRIECQARALRDGSGLWWILCAAGRDGEPVSALRSQGPFHGELQAQRGLQAIITNLQALGYQSSAQPALWSLPLQAELRRLQHQPHSRPWYCPQHL</sequence>
<accession>A0A2I0CRB8</accession>
<evidence type="ECO:0000313" key="1">
    <source>
        <dbReference type="EMBL" id="PKF71678.1"/>
    </source>
</evidence>
<dbReference type="InterPro" id="IPR056903">
    <property type="entry name" value="PA4575-like"/>
</dbReference>